<reference evidence="1 2" key="1">
    <citation type="submission" date="2021-06" db="EMBL/GenBank/DDBJ databases">
        <title>Genome-based taxonomic framework of Microbacterium strains isolated from marine environment, the description of four new species and reclassification of four preexisting species.</title>
        <authorList>
            <person name="Lee S.D."/>
            <person name="Kim S.-M."/>
            <person name="Byeon Y.-S."/>
            <person name="Yang H.L."/>
            <person name="Kim I.S."/>
        </authorList>
    </citation>
    <scope>NUCLEOTIDE SEQUENCE [LARGE SCALE GENOMIC DNA]</scope>
    <source>
        <strain evidence="1 2">SSW1-49</strain>
    </source>
</reference>
<gene>
    <name evidence="1" type="ORF">KZC51_00555</name>
</gene>
<organism evidence="1 2">
    <name type="scientific">Microbacterium croceum</name>
    <dbReference type="NCBI Taxonomy" id="2851645"/>
    <lineage>
        <taxon>Bacteria</taxon>
        <taxon>Bacillati</taxon>
        <taxon>Actinomycetota</taxon>
        <taxon>Actinomycetes</taxon>
        <taxon>Micrococcales</taxon>
        <taxon>Microbacteriaceae</taxon>
        <taxon>Microbacterium</taxon>
    </lineage>
</organism>
<comment type="caution">
    <text evidence="1">The sequence shown here is derived from an EMBL/GenBank/DDBJ whole genome shotgun (WGS) entry which is preliminary data.</text>
</comment>
<proteinExistence type="predicted"/>
<protein>
    <submittedName>
        <fullName evidence="1">Uncharacterized protein</fullName>
    </submittedName>
</protein>
<accession>A0ABT0F988</accession>
<dbReference type="EMBL" id="JAHWXN010000001">
    <property type="protein sequence ID" value="MCK2034611.1"/>
    <property type="molecule type" value="Genomic_DNA"/>
</dbReference>
<name>A0ABT0F988_9MICO</name>
<dbReference type="RefSeq" id="WP_247628074.1">
    <property type="nucleotide sequence ID" value="NZ_JAHWXN010000001.1"/>
</dbReference>
<sequence>MAELTMRADPDIWQTVPGPDEVAAWYERQVATAPEAAREAVATASALAIGARVDTDLSAVLLLCDPAAELYAMLGIAALDGVPAPASGEGAVGIAEALVPSPWPGESLSFDLDGVAGWRVTLLDEQGSLGDETIALPQTVSTVYVAEVRGRCVVAALSSLTPLAAAVAQGLAEQVVATFDVAEGDEHVG</sequence>
<keyword evidence="2" id="KW-1185">Reference proteome</keyword>
<evidence type="ECO:0000313" key="1">
    <source>
        <dbReference type="EMBL" id="MCK2034611.1"/>
    </source>
</evidence>
<evidence type="ECO:0000313" key="2">
    <source>
        <dbReference type="Proteomes" id="UP001300096"/>
    </source>
</evidence>
<dbReference type="Proteomes" id="UP001300096">
    <property type="component" value="Unassembled WGS sequence"/>
</dbReference>